<dbReference type="GO" id="GO:0051536">
    <property type="term" value="F:iron-sulfur cluster binding"/>
    <property type="evidence" value="ECO:0007669"/>
    <property type="project" value="UniProtKB-KW"/>
</dbReference>
<sequence length="410" mass="47475">MKKALIVSFDFMRKGETSPSLAIGSLITHAKADVRYGHEFCIEHVFFNMLDPLDRSLSYFMEKILDKCMQYNTILIAVYIWSECLVVKLIRRLREIGYQGKIVLGGYQITYGREALKHEYPECDIFISSYGENSLVESIFMARPKYPIHLNRQVDFNQLASPYLFGEIDVIFGQRAVRLETKRGCPYRCSFCAHQDLTGNNVYKIKTSRVIEELEWFNSRRVGKINILDPVFNTGNEYLGILEEMVRIKISSMISLQSRFELIRGKKGDYFIWLVEKLNVVLEFGVQTIAEEECRAINRSIDLGHVRNIFRLLKEKGISYEVSLIYGLPNQTVDSFKKSIDFILESGPKKVVAYPLMLLKGTKLYKQKQKWNLEEKILGDFQIPTVVSGNTFNEDAWLKKKSESHIFPIS</sequence>
<dbReference type="InterPro" id="IPR006638">
    <property type="entry name" value="Elp3/MiaA/NifB-like_rSAM"/>
</dbReference>
<dbReference type="SMART" id="SM00729">
    <property type="entry name" value="Elp3"/>
    <property type="match status" value="1"/>
</dbReference>
<dbReference type="GO" id="GO:0046872">
    <property type="term" value="F:metal ion binding"/>
    <property type="evidence" value="ECO:0007669"/>
    <property type="project" value="UniProtKB-KW"/>
</dbReference>
<gene>
    <name evidence="7" type="ORF">BECKLFY1418B_GA0070995_108711</name>
</gene>
<feature type="domain" description="Radical SAM core" evidence="6">
    <location>
        <begin position="171"/>
        <end position="393"/>
    </location>
</feature>
<keyword evidence="2" id="KW-0949">S-adenosyl-L-methionine</keyword>
<dbReference type="PROSITE" id="PS51918">
    <property type="entry name" value="RADICAL_SAM"/>
    <property type="match status" value="1"/>
</dbReference>
<evidence type="ECO:0000259" key="6">
    <source>
        <dbReference type="PROSITE" id="PS51918"/>
    </source>
</evidence>
<evidence type="ECO:0000256" key="5">
    <source>
        <dbReference type="ARBA" id="ARBA00023014"/>
    </source>
</evidence>
<dbReference type="InterPro" id="IPR051198">
    <property type="entry name" value="BchE-like"/>
</dbReference>
<dbReference type="InterPro" id="IPR023404">
    <property type="entry name" value="rSAM_horseshoe"/>
</dbReference>
<dbReference type="GO" id="GO:0003824">
    <property type="term" value="F:catalytic activity"/>
    <property type="evidence" value="ECO:0007669"/>
    <property type="project" value="InterPro"/>
</dbReference>
<dbReference type="AlphaFoldDB" id="A0A450UVS2"/>
<dbReference type="GO" id="GO:0005829">
    <property type="term" value="C:cytosol"/>
    <property type="evidence" value="ECO:0007669"/>
    <property type="project" value="TreeGrafter"/>
</dbReference>
<dbReference type="EMBL" id="CAADFF010000087">
    <property type="protein sequence ID" value="VFJ96626.1"/>
    <property type="molecule type" value="Genomic_DNA"/>
</dbReference>
<evidence type="ECO:0000256" key="2">
    <source>
        <dbReference type="ARBA" id="ARBA00022691"/>
    </source>
</evidence>
<evidence type="ECO:0000256" key="3">
    <source>
        <dbReference type="ARBA" id="ARBA00022723"/>
    </source>
</evidence>
<dbReference type="SUPFAM" id="SSF102114">
    <property type="entry name" value="Radical SAM enzymes"/>
    <property type="match status" value="1"/>
</dbReference>
<dbReference type="CDD" id="cd01335">
    <property type="entry name" value="Radical_SAM"/>
    <property type="match status" value="1"/>
</dbReference>
<organism evidence="7">
    <name type="scientific">Candidatus Kentrum sp. LFY</name>
    <dbReference type="NCBI Taxonomy" id="2126342"/>
    <lineage>
        <taxon>Bacteria</taxon>
        <taxon>Pseudomonadati</taxon>
        <taxon>Pseudomonadota</taxon>
        <taxon>Gammaproteobacteria</taxon>
        <taxon>Candidatus Kentrum</taxon>
    </lineage>
</organism>
<reference evidence="7" key="1">
    <citation type="submission" date="2019-02" db="EMBL/GenBank/DDBJ databases">
        <authorList>
            <person name="Gruber-Vodicka R. H."/>
            <person name="Seah K. B. B."/>
        </authorList>
    </citation>
    <scope>NUCLEOTIDE SEQUENCE</scope>
    <source>
        <strain evidence="7">BECK_M7</strain>
    </source>
</reference>
<evidence type="ECO:0000256" key="4">
    <source>
        <dbReference type="ARBA" id="ARBA00023004"/>
    </source>
</evidence>
<keyword evidence="5" id="KW-0411">Iron-sulfur</keyword>
<dbReference type="PANTHER" id="PTHR43409">
    <property type="entry name" value="ANAEROBIC MAGNESIUM-PROTOPORPHYRIN IX MONOMETHYL ESTER CYCLASE-RELATED"/>
    <property type="match status" value="1"/>
</dbReference>
<keyword evidence="4" id="KW-0408">Iron</keyword>
<dbReference type="SFLD" id="SFLDS00029">
    <property type="entry name" value="Radical_SAM"/>
    <property type="match status" value="1"/>
</dbReference>
<name>A0A450UVS2_9GAMM</name>
<proteinExistence type="predicted"/>
<dbReference type="Pfam" id="PF04055">
    <property type="entry name" value="Radical_SAM"/>
    <property type="match status" value="1"/>
</dbReference>
<dbReference type="Gene3D" id="3.80.30.20">
    <property type="entry name" value="tm_1862 like domain"/>
    <property type="match status" value="1"/>
</dbReference>
<dbReference type="InterPro" id="IPR007197">
    <property type="entry name" value="rSAM"/>
</dbReference>
<dbReference type="InterPro" id="IPR058240">
    <property type="entry name" value="rSAM_sf"/>
</dbReference>
<dbReference type="PANTHER" id="PTHR43409:SF16">
    <property type="entry name" value="SLR0320 PROTEIN"/>
    <property type="match status" value="1"/>
</dbReference>
<dbReference type="SFLD" id="SFLDG01082">
    <property type="entry name" value="B12-binding_domain_containing"/>
    <property type="match status" value="1"/>
</dbReference>
<evidence type="ECO:0000256" key="1">
    <source>
        <dbReference type="ARBA" id="ARBA00001966"/>
    </source>
</evidence>
<protein>
    <submittedName>
        <fullName evidence="7">Radical SAM superfamily enzyme YgiQ, UPF0313 family</fullName>
    </submittedName>
</protein>
<comment type="cofactor">
    <cofactor evidence="1">
        <name>[4Fe-4S] cluster</name>
        <dbReference type="ChEBI" id="CHEBI:49883"/>
    </cofactor>
</comment>
<evidence type="ECO:0000313" key="7">
    <source>
        <dbReference type="EMBL" id="VFJ96626.1"/>
    </source>
</evidence>
<keyword evidence="3" id="KW-0479">Metal-binding</keyword>
<accession>A0A450UVS2</accession>